<dbReference type="InterPro" id="IPR050488">
    <property type="entry name" value="Ig_Fc_receptor"/>
</dbReference>
<evidence type="ECO:0000256" key="6">
    <source>
        <dbReference type="ARBA" id="ARBA00023180"/>
    </source>
</evidence>
<dbReference type="Pfam" id="PF13927">
    <property type="entry name" value="Ig_3"/>
    <property type="match status" value="3"/>
</dbReference>
<dbReference type="Gene3D" id="2.60.40.10">
    <property type="entry name" value="Immunoglobulins"/>
    <property type="match status" value="6"/>
</dbReference>
<dbReference type="Proteomes" id="UP000050525">
    <property type="component" value="Unassembled WGS sequence"/>
</dbReference>
<evidence type="ECO:0000259" key="9">
    <source>
        <dbReference type="PROSITE" id="PS50835"/>
    </source>
</evidence>
<dbReference type="GO" id="GO:0006955">
    <property type="term" value="P:immune response"/>
    <property type="evidence" value="ECO:0007669"/>
    <property type="project" value="TreeGrafter"/>
</dbReference>
<dbReference type="SUPFAM" id="SSF48726">
    <property type="entry name" value="Immunoglobulin"/>
    <property type="match status" value="5"/>
</dbReference>
<keyword evidence="6" id="KW-0325">Glycoprotein</keyword>
<comment type="subcellular location">
    <subcellularLocation>
        <location evidence="1">Cell membrane</location>
    </subcellularLocation>
</comment>
<sequence>MLVPLGRKELALPASMFRLVIFAAHALGLAAVQQAVLTLDPPWSTVFRDKSVTLRCTGSHSPGSTRISWYLEGKFWKSTEMNSLPIKSAAMKDSGKYQCQTSDSSLSDAVQLTVSEDWLILQAPHYAVFEGDRLVLGCCGWKGGKVGEMRYYRDGRDITPGHVQSSYTIDRAKYSFYKSTTTVREPASSPEYQIPEAGLADSGLYFCVVQAVTSSVQKRSPKLDIEVKRVPVSGVTLGVQPRNGQVVAGEGLVLNCSVAAGTGPLAFSWHREGSGLALRTETLRLRRTDYKIPAAMESDAGEYYCAASNSNDPVLSPRVTITVWVPVSPPVLTLSADGFWAAIGDAVEIQCESHRGSAPVVYRFHHEGALLGTRTVSAHGPGSITINLTSESDSGAYSCEADNGVGDGPQRSAPSHLAVLVPVAGANITTDKLDPVLMVGESLNLSCWVQVGTDPVFRWVHDTQELDVASELGLLSPVGNVLYVESVQLGHAGNYQCIASNQLSPQRVFLAPSEILAITVRADMSAQMAASASVTGMIVALLCLVGAILAAVLYIRYRQKTEETFFTAQWRRSVSPAQQELPAQRLPPPAAVGSLELEPEYDNVCPQKQESGDVLYSVISIKKGNRAKPTGTAERDNGHLVTYAVLPSPMIPRDSATRARASEARDEPMSDVYENVPHP</sequence>
<keyword evidence="2" id="KW-1003">Cell membrane</keyword>
<feature type="domain" description="Ig-like" evidence="9">
    <location>
        <begin position="50"/>
        <end position="115"/>
    </location>
</feature>
<keyword evidence="7" id="KW-0393">Immunoglobulin domain</keyword>
<dbReference type="EMBL" id="AKHW03005309">
    <property type="protein sequence ID" value="KYO27165.1"/>
    <property type="molecule type" value="Genomic_DNA"/>
</dbReference>
<dbReference type="FunFam" id="2.60.40.10:FF:000357">
    <property type="entry name" value="Fc receptor like 1"/>
    <property type="match status" value="1"/>
</dbReference>
<name>A0A151MRK5_ALLMI</name>
<feature type="domain" description="Ig-like" evidence="9">
    <location>
        <begin position="221"/>
        <end position="322"/>
    </location>
</feature>
<dbReference type="InterPro" id="IPR013783">
    <property type="entry name" value="Ig-like_fold"/>
</dbReference>
<dbReference type="PANTHER" id="PTHR11481:SF64">
    <property type="entry name" value="FC RECEPTOR-LIKE PROTEIN 4"/>
    <property type="match status" value="1"/>
</dbReference>
<dbReference type="SMART" id="SM00409">
    <property type="entry name" value="IG"/>
    <property type="match status" value="5"/>
</dbReference>
<dbReference type="STRING" id="8496.A0A151MRK5"/>
<dbReference type="GO" id="GO:0004888">
    <property type="term" value="F:transmembrane signaling receptor activity"/>
    <property type="evidence" value="ECO:0007669"/>
    <property type="project" value="TreeGrafter"/>
</dbReference>
<evidence type="ECO:0000313" key="11">
    <source>
        <dbReference type="Proteomes" id="UP000050525"/>
    </source>
</evidence>
<evidence type="ECO:0000256" key="5">
    <source>
        <dbReference type="ARBA" id="ARBA00023157"/>
    </source>
</evidence>
<keyword evidence="5" id="KW-1015">Disulfide bond</keyword>
<dbReference type="GO" id="GO:0007166">
    <property type="term" value="P:cell surface receptor signaling pathway"/>
    <property type="evidence" value="ECO:0007669"/>
    <property type="project" value="TreeGrafter"/>
</dbReference>
<keyword evidence="3" id="KW-0732">Signal</keyword>
<evidence type="ECO:0000256" key="8">
    <source>
        <dbReference type="SAM" id="MobiDB-lite"/>
    </source>
</evidence>
<feature type="compositionally biased region" description="Basic and acidic residues" evidence="8">
    <location>
        <begin position="655"/>
        <end position="668"/>
    </location>
</feature>
<dbReference type="PROSITE" id="PS50835">
    <property type="entry name" value="IG_LIKE"/>
    <property type="match status" value="4"/>
</dbReference>
<comment type="caution">
    <text evidence="10">The sequence shown here is derived from an EMBL/GenBank/DDBJ whole genome shotgun (WGS) entry which is preliminary data.</text>
</comment>
<dbReference type="GO" id="GO:0009897">
    <property type="term" value="C:external side of plasma membrane"/>
    <property type="evidence" value="ECO:0007669"/>
    <property type="project" value="TreeGrafter"/>
</dbReference>
<feature type="domain" description="Ig-like" evidence="9">
    <location>
        <begin position="422"/>
        <end position="509"/>
    </location>
</feature>
<evidence type="ECO:0000256" key="3">
    <source>
        <dbReference type="ARBA" id="ARBA00022729"/>
    </source>
</evidence>
<dbReference type="SMART" id="SM00408">
    <property type="entry name" value="IGc2"/>
    <property type="match status" value="5"/>
</dbReference>
<feature type="domain" description="Ig-like" evidence="9">
    <location>
        <begin position="329"/>
        <end position="418"/>
    </location>
</feature>
<dbReference type="AlphaFoldDB" id="A0A151MRK5"/>
<reference evidence="10 11" key="1">
    <citation type="journal article" date="2012" name="Genome Biol.">
        <title>Sequencing three crocodilian genomes to illuminate the evolution of archosaurs and amniotes.</title>
        <authorList>
            <person name="St John J.A."/>
            <person name="Braun E.L."/>
            <person name="Isberg S.R."/>
            <person name="Miles L.G."/>
            <person name="Chong A.Y."/>
            <person name="Gongora J."/>
            <person name="Dalzell P."/>
            <person name="Moran C."/>
            <person name="Bed'hom B."/>
            <person name="Abzhanov A."/>
            <person name="Burgess S.C."/>
            <person name="Cooksey A.M."/>
            <person name="Castoe T.A."/>
            <person name="Crawford N.G."/>
            <person name="Densmore L.D."/>
            <person name="Drew J.C."/>
            <person name="Edwards S.V."/>
            <person name="Faircloth B.C."/>
            <person name="Fujita M.K."/>
            <person name="Greenwold M.J."/>
            <person name="Hoffmann F.G."/>
            <person name="Howard J.M."/>
            <person name="Iguchi T."/>
            <person name="Janes D.E."/>
            <person name="Khan S.Y."/>
            <person name="Kohno S."/>
            <person name="de Koning A.J."/>
            <person name="Lance S.L."/>
            <person name="McCarthy F.M."/>
            <person name="McCormack J.E."/>
            <person name="Merchant M.E."/>
            <person name="Peterson D.G."/>
            <person name="Pollock D.D."/>
            <person name="Pourmand N."/>
            <person name="Raney B.J."/>
            <person name="Roessler K.A."/>
            <person name="Sanford J.R."/>
            <person name="Sawyer R.H."/>
            <person name="Schmidt C.J."/>
            <person name="Triplett E.W."/>
            <person name="Tuberville T.D."/>
            <person name="Venegas-Anaya M."/>
            <person name="Howard J.T."/>
            <person name="Jarvis E.D."/>
            <person name="Guillette L.J.Jr."/>
            <person name="Glenn T.C."/>
            <person name="Green R.E."/>
            <person name="Ray D.A."/>
        </authorList>
    </citation>
    <scope>NUCLEOTIDE SEQUENCE [LARGE SCALE GENOMIC DNA]</scope>
    <source>
        <strain evidence="10">KSC_2009_1</strain>
    </source>
</reference>
<dbReference type="InterPro" id="IPR003599">
    <property type="entry name" value="Ig_sub"/>
</dbReference>
<keyword evidence="4" id="KW-0472">Membrane</keyword>
<accession>A0A151MRK5</accession>
<evidence type="ECO:0000313" key="10">
    <source>
        <dbReference type="EMBL" id="KYO27165.1"/>
    </source>
</evidence>
<dbReference type="InterPro" id="IPR003598">
    <property type="entry name" value="Ig_sub2"/>
</dbReference>
<evidence type="ECO:0000256" key="4">
    <source>
        <dbReference type="ARBA" id="ARBA00023136"/>
    </source>
</evidence>
<feature type="region of interest" description="Disordered" evidence="8">
    <location>
        <begin position="651"/>
        <end position="679"/>
    </location>
</feature>
<keyword evidence="11" id="KW-1185">Reference proteome</keyword>
<proteinExistence type="predicted"/>
<evidence type="ECO:0000256" key="2">
    <source>
        <dbReference type="ARBA" id="ARBA00022475"/>
    </source>
</evidence>
<organism evidence="10 11">
    <name type="scientific">Alligator mississippiensis</name>
    <name type="common">American alligator</name>
    <dbReference type="NCBI Taxonomy" id="8496"/>
    <lineage>
        <taxon>Eukaryota</taxon>
        <taxon>Metazoa</taxon>
        <taxon>Chordata</taxon>
        <taxon>Craniata</taxon>
        <taxon>Vertebrata</taxon>
        <taxon>Euteleostomi</taxon>
        <taxon>Archelosauria</taxon>
        <taxon>Archosauria</taxon>
        <taxon>Crocodylia</taxon>
        <taxon>Alligatoridae</taxon>
        <taxon>Alligatorinae</taxon>
        <taxon>Alligator</taxon>
    </lineage>
</organism>
<evidence type="ECO:0000256" key="1">
    <source>
        <dbReference type="ARBA" id="ARBA00004236"/>
    </source>
</evidence>
<gene>
    <name evidence="10" type="primary">FCRL3</name>
    <name evidence="10" type="ORF">Y1Q_0012380</name>
</gene>
<dbReference type="PANTHER" id="PTHR11481">
    <property type="entry name" value="IMMUNOGLOBULIN FC RECEPTOR"/>
    <property type="match status" value="1"/>
</dbReference>
<dbReference type="InterPro" id="IPR036179">
    <property type="entry name" value="Ig-like_dom_sf"/>
</dbReference>
<protein>
    <submittedName>
        <fullName evidence="10">Fc receptor-like protein 3 isoform A</fullName>
    </submittedName>
</protein>
<dbReference type="InterPro" id="IPR007110">
    <property type="entry name" value="Ig-like_dom"/>
</dbReference>
<evidence type="ECO:0000256" key="7">
    <source>
        <dbReference type="ARBA" id="ARBA00023319"/>
    </source>
</evidence>
<dbReference type="Pfam" id="PF13895">
    <property type="entry name" value="Ig_2"/>
    <property type="match status" value="1"/>
</dbReference>